<comment type="caution">
    <text evidence="3">The sequence shown here is derived from an EMBL/GenBank/DDBJ whole genome shotgun (WGS) entry which is preliminary data.</text>
</comment>
<evidence type="ECO:0000313" key="4">
    <source>
        <dbReference type="Proteomes" id="UP001153269"/>
    </source>
</evidence>
<dbReference type="GO" id="GO:0005634">
    <property type="term" value="C:nucleus"/>
    <property type="evidence" value="ECO:0007669"/>
    <property type="project" value="TreeGrafter"/>
</dbReference>
<dbReference type="InterPro" id="IPR028002">
    <property type="entry name" value="Myb_DNA-bind_5"/>
</dbReference>
<dbReference type="Pfam" id="PF13873">
    <property type="entry name" value="Myb_DNA-bind_5"/>
    <property type="match status" value="1"/>
</dbReference>
<feature type="domain" description="Myb/SANT-like DNA-binding" evidence="2">
    <location>
        <begin position="10"/>
        <end position="66"/>
    </location>
</feature>
<dbReference type="PANTHER" id="PTHR23098">
    <property type="entry name" value="AGAP001331-PA-RELATED"/>
    <property type="match status" value="1"/>
</dbReference>
<evidence type="ECO:0000256" key="1">
    <source>
        <dbReference type="SAM" id="MobiDB-lite"/>
    </source>
</evidence>
<sequence length="280" mass="31178">MHAYAEQVPIFTKKSNTAAAAKARERAWQEIAEQVNVNNPSCPKRTWQQMKMKYKNIVQTANRKKAEARKTGGGPPPAALTEAEEMALSQQSMRPVAEGIPGGSSSDPPTPQDRSAFIRVTGIITLLEPDALTNLHAIEDDGETLSAAFEREEERPIEDEIEFNERPSTSSSTSQLTSLPVKELYKIYLGKQINKADLEMDHIRQKMQKEIQILEHKLKEVRLVPRGGYRTEWELHPEISEETTGSDLSSTNSTVAEKLSAYSVTNTTKLNLCSRTPGLS</sequence>
<keyword evidence="4" id="KW-1185">Reference proteome</keyword>
<protein>
    <recommendedName>
        <fullName evidence="2">Myb/SANT-like DNA-binding domain-containing protein</fullName>
    </recommendedName>
</protein>
<feature type="region of interest" description="Disordered" evidence="1">
    <location>
        <begin position="154"/>
        <end position="175"/>
    </location>
</feature>
<evidence type="ECO:0000313" key="3">
    <source>
        <dbReference type="EMBL" id="CAB1420938.1"/>
    </source>
</evidence>
<organism evidence="3 4">
    <name type="scientific">Pleuronectes platessa</name>
    <name type="common">European plaice</name>
    <dbReference type="NCBI Taxonomy" id="8262"/>
    <lineage>
        <taxon>Eukaryota</taxon>
        <taxon>Metazoa</taxon>
        <taxon>Chordata</taxon>
        <taxon>Craniata</taxon>
        <taxon>Vertebrata</taxon>
        <taxon>Euteleostomi</taxon>
        <taxon>Actinopterygii</taxon>
        <taxon>Neopterygii</taxon>
        <taxon>Teleostei</taxon>
        <taxon>Neoteleostei</taxon>
        <taxon>Acanthomorphata</taxon>
        <taxon>Carangaria</taxon>
        <taxon>Pleuronectiformes</taxon>
        <taxon>Pleuronectoidei</taxon>
        <taxon>Pleuronectidae</taxon>
        <taxon>Pleuronectes</taxon>
    </lineage>
</organism>
<gene>
    <name evidence="3" type="ORF">PLEPLA_LOCUS8815</name>
</gene>
<feature type="region of interest" description="Disordered" evidence="1">
    <location>
        <begin position="93"/>
        <end position="114"/>
    </location>
</feature>
<dbReference type="EMBL" id="CADEAL010000492">
    <property type="protein sequence ID" value="CAB1420938.1"/>
    <property type="molecule type" value="Genomic_DNA"/>
</dbReference>
<name>A0A9N7TYA8_PLEPL</name>
<dbReference type="Proteomes" id="UP001153269">
    <property type="component" value="Unassembled WGS sequence"/>
</dbReference>
<dbReference type="PANTHER" id="PTHR23098:SF23">
    <property type="entry name" value="MYB-RELATED TRANSCRIPTION FACTOR, PARTNER OF PROFILIN-LIKE ISOFORM X2-RELATED"/>
    <property type="match status" value="1"/>
</dbReference>
<accession>A0A9N7TYA8</accession>
<evidence type="ECO:0000259" key="2">
    <source>
        <dbReference type="Pfam" id="PF13873"/>
    </source>
</evidence>
<reference evidence="3" key="1">
    <citation type="submission" date="2020-03" db="EMBL/GenBank/DDBJ databases">
        <authorList>
            <person name="Weist P."/>
        </authorList>
    </citation>
    <scope>NUCLEOTIDE SEQUENCE</scope>
</reference>
<proteinExistence type="predicted"/>
<dbReference type="AlphaFoldDB" id="A0A9N7TYA8"/>